<keyword evidence="2" id="KW-1185">Reference proteome</keyword>
<accession>A0ABP4FUB6</accession>
<reference evidence="2" key="1">
    <citation type="journal article" date="2019" name="Int. J. Syst. Evol. Microbiol.">
        <title>The Global Catalogue of Microorganisms (GCM) 10K type strain sequencing project: providing services to taxonomists for standard genome sequencing and annotation.</title>
        <authorList>
            <consortium name="The Broad Institute Genomics Platform"/>
            <consortium name="The Broad Institute Genome Sequencing Center for Infectious Disease"/>
            <person name="Wu L."/>
            <person name="Ma J."/>
        </authorList>
    </citation>
    <scope>NUCLEOTIDE SEQUENCE [LARGE SCALE GENOMIC DNA]</scope>
    <source>
        <strain evidence="2">JCM 13022</strain>
    </source>
</reference>
<proteinExistence type="predicted"/>
<sequence>MNLETGIYPYGRVGLGRRCGALPGGEHRWSDRRRSVGAREEVIAEMRHGEGDVAAFGRVDEALLHQAVARR</sequence>
<comment type="caution">
    <text evidence="1">The sequence shown here is derived from an EMBL/GenBank/DDBJ whole genome shotgun (WGS) entry which is preliminary data.</text>
</comment>
<evidence type="ECO:0000313" key="1">
    <source>
        <dbReference type="EMBL" id="GAA1196299.1"/>
    </source>
</evidence>
<protein>
    <submittedName>
        <fullName evidence="1">Uncharacterized protein</fullName>
    </submittedName>
</protein>
<organism evidence="1 2">
    <name type="scientific">Prauserella alba</name>
    <dbReference type="NCBI Taxonomy" id="176898"/>
    <lineage>
        <taxon>Bacteria</taxon>
        <taxon>Bacillati</taxon>
        <taxon>Actinomycetota</taxon>
        <taxon>Actinomycetes</taxon>
        <taxon>Pseudonocardiales</taxon>
        <taxon>Pseudonocardiaceae</taxon>
        <taxon>Prauserella</taxon>
    </lineage>
</organism>
<dbReference type="EMBL" id="BAAALM010000004">
    <property type="protein sequence ID" value="GAA1196299.1"/>
    <property type="molecule type" value="Genomic_DNA"/>
</dbReference>
<gene>
    <name evidence="1" type="ORF">GCM10009675_09290</name>
</gene>
<evidence type="ECO:0000313" key="2">
    <source>
        <dbReference type="Proteomes" id="UP001500467"/>
    </source>
</evidence>
<dbReference type="Proteomes" id="UP001500467">
    <property type="component" value="Unassembled WGS sequence"/>
</dbReference>
<name>A0ABP4FUB6_9PSEU</name>